<reference evidence="2 3" key="1">
    <citation type="submission" date="2018-12" db="EMBL/GenBank/DDBJ databases">
        <authorList>
            <person name="Kim S.-J."/>
            <person name="Jung G.-Y."/>
        </authorList>
    </citation>
    <scope>NUCLEOTIDE SEQUENCE [LARGE SCALE GENOMIC DNA]</scope>
    <source>
        <strain evidence="2 3">03SU3-P</strain>
    </source>
</reference>
<dbReference type="Pfam" id="PF04299">
    <property type="entry name" value="FMN_bind_2"/>
    <property type="match status" value="1"/>
</dbReference>
<dbReference type="SUPFAM" id="SSF50475">
    <property type="entry name" value="FMN-binding split barrel"/>
    <property type="match status" value="1"/>
</dbReference>
<evidence type="ECO:0000313" key="2">
    <source>
        <dbReference type="EMBL" id="RRQ52443.1"/>
    </source>
</evidence>
<comment type="caution">
    <text evidence="2">The sequence shown here is derived from an EMBL/GenBank/DDBJ whole genome shotgun (WGS) entry which is preliminary data.</text>
</comment>
<organism evidence="2 3">
    <name type="scientific">Sphingorhabdus wooponensis</name>
    <dbReference type="NCBI Taxonomy" id="940136"/>
    <lineage>
        <taxon>Bacteria</taxon>
        <taxon>Pseudomonadati</taxon>
        <taxon>Pseudomonadota</taxon>
        <taxon>Alphaproteobacteria</taxon>
        <taxon>Sphingomonadales</taxon>
        <taxon>Sphingomonadaceae</taxon>
        <taxon>Sphingorhabdus</taxon>
    </lineage>
</organism>
<accession>A0A426RTW3</accession>
<dbReference type="Proteomes" id="UP000268553">
    <property type="component" value="Unassembled WGS sequence"/>
</dbReference>
<dbReference type="Gene3D" id="2.30.110.10">
    <property type="entry name" value="Electron Transport, Fmn-binding Protein, Chain A"/>
    <property type="match status" value="1"/>
</dbReference>
<evidence type="ECO:0000256" key="1">
    <source>
        <dbReference type="SAM" id="MobiDB-lite"/>
    </source>
</evidence>
<feature type="region of interest" description="Disordered" evidence="1">
    <location>
        <begin position="167"/>
        <end position="192"/>
    </location>
</feature>
<dbReference type="InterPro" id="IPR007396">
    <property type="entry name" value="TR_PAI2-type"/>
</dbReference>
<dbReference type="AlphaFoldDB" id="A0A426RTW3"/>
<keyword evidence="3" id="KW-1185">Reference proteome</keyword>
<dbReference type="PIRSF" id="PIRSF010372">
    <property type="entry name" value="PaiB"/>
    <property type="match status" value="1"/>
</dbReference>
<dbReference type="OrthoDB" id="9794948at2"/>
<name>A0A426RTW3_9SPHN</name>
<proteinExistence type="predicted"/>
<evidence type="ECO:0000313" key="3">
    <source>
        <dbReference type="Proteomes" id="UP000268553"/>
    </source>
</evidence>
<dbReference type="InterPro" id="IPR012349">
    <property type="entry name" value="Split_barrel_FMN-bd"/>
</dbReference>
<dbReference type="PANTHER" id="PTHR35802">
    <property type="entry name" value="PROTEASE SYNTHASE AND SPORULATION PROTEIN PAI 2"/>
    <property type="match status" value="1"/>
</dbReference>
<protein>
    <submittedName>
        <fullName evidence="2">FMN-binding negative transcriptional regulator</fullName>
    </submittedName>
</protein>
<gene>
    <name evidence="2" type="ORF">D7D48_06250</name>
</gene>
<sequence>MHPNAAFAWDDTEALRAFAQDIGFGTLFMATPQGPRVAHLPFVFLAENRIGFHIARNNAMTQYLDGAEALFVVNGPDGYISPDWYGMDNQVPTWNYCAIEMQGNMRQMTQDELIAQSDALSLFQEAKLAPKPLWDRSKMADGYFEKMLRGILGFHMDITAWRGTRKLGQNKPDTARNAAADGAEQAGKRDIADMMRRLP</sequence>
<dbReference type="PANTHER" id="PTHR35802:SF1">
    <property type="entry name" value="PROTEASE SYNTHASE AND SPORULATION PROTEIN PAI 2"/>
    <property type="match status" value="1"/>
</dbReference>
<dbReference type="RefSeq" id="WP_125230460.1">
    <property type="nucleotide sequence ID" value="NZ_RWJI01000001.1"/>
</dbReference>
<dbReference type="EMBL" id="RWJI01000001">
    <property type="protein sequence ID" value="RRQ52443.1"/>
    <property type="molecule type" value="Genomic_DNA"/>
</dbReference>